<keyword evidence="4 5" id="KW-0472">Membrane</keyword>
<feature type="transmembrane region" description="Helical" evidence="5">
    <location>
        <begin position="95"/>
        <end position="123"/>
    </location>
</feature>
<dbReference type="AlphaFoldDB" id="A0A1G7J6I2"/>
<dbReference type="InterPro" id="IPR051784">
    <property type="entry name" value="Nod_factor_ABC_transporter"/>
</dbReference>
<dbReference type="GO" id="GO:0043190">
    <property type="term" value="C:ATP-binding cassette (ABC) transporter complex"/>
    <property type="evidence" value="ECO:0007669"/>
    <property type="project" value="InterPro"/>
</dbReference>
<reference evidence="7 8" key="1">
    <citation type="submission" date="2016-10" db="EMBL/GenBank/DDBJ databases">
        <authorList>
            <person name="de Groot N.N."/>
        </authorList>
    </citation>
    <scope>NUCLEOTIDE SEQUENCE [LARGE SCALE GENOMIC DNA]</scope>
    <source>
        <strain evidence="7 8">DSM 28129</strain>
    </source>
</reference>
<evidence type="ECO:0000256" key="1">
    <source>
        <dbReference type="ARBA" id="ARBA00004141"/>
    </source>
</evidence>
<evidence type="ECO:0000256" key="5">
    <source>
        <dbReference type="RuleBase" id="RU361157"/>
    </source>
</evidence>
<dbReference type="PROSITE" id="PS51012">
    <property type="entry name" value="ABC_TM2"/>
    <property type="match status" value="1"/>
</dbReference>
<feature type="transmembrane region" description="Helical" evidence="5">
    <location>
        <begin position="52"/>
        <end position="74"/>
    </location>
</feature>
<evidence type="ECO:0000313" key="8">
    <source>
        <dbReference type="Proteomes" id="UP000198972"/>
    </source>
</evidence>
<gene>
    <name evidence="7" type="ORF">SAMN04488542_10737</name>
</gene>
<keyword evidence="5" id="KW-0813">Transport</keyword>
<organism evidence="7 8">
    <name type="scientific">Fontibacillus panacisegetis</name>
    <dbReference type="NCBI Taxonomy" id="670482"/>
    <lineage>
        <taxon>Bacteria</taxon>
        <taxon>Bacillati</taxon>
        <taxon>Bacillota</taxon>
        <taxon>Bacilli</taxon>
        <taxon>Bacillales</taxon>
        <taxon>Paenibacillaceae</taxon>
        <taxon>Fontibacillus</taxon>
    </lineage>
</organism>
<dbReference type="OrthoDB" id="670210at2"/>
<sequence length="247" mass="27931">MRIFSIVSRNVKWRFKNMETIIMTLIQPLIWLLLFTTIFQSETFIGDNYTAYTLPGILILVTLTSSGMSGISNYSWKSDGIFYRIFISPVKRSSIVLGHIFDAAILTFVEVIILFIVSFILSVKIATGILGFLLIIGLIFLNVFFVASLSYALSIIFKTENSFLAIVNTLTLPIFFVSTSLMSYEYIPVGYKIPVSLNPFTHVINCIRDLILQNRIDWSSILGTFLLFLILGALAFILALHLLKTRN</sequence>
<keyword evidence="2 5" id="KW-0812">Transmembrane</keyword>
<dbReference type="PANTHER" id="PTHR43229">
    <property type="entry name" value="NODULATION PROTEIN J"/>
    <property type="match status" value="1"/>
</dbReference>
<feature type="transmembrane region" description="Helical" evidence="5">
    <location>
        <begin position="163"/>
        <end position="184"/>
    </location>
</feature>
<feature type="domain" description="ABC transmembrane type-2" evidence="6">
    <location>
        <begin position="19"/>
        <end position="246"/>
    </location>
</feature>
<comment type="similarity">
    <text evidence="5">Belongs to the ABC-2 integral membrane protein family.</text>
</comment>
<feature type="transmembrane region" description="Helical" evidence="5">
    <location>
        <begin position="221"/>
        <end position="243"/>
    </location>
</feature>
<evidence type="ECO:0000313" key="7">
    <source>
        <dbReference type="EMBL" id="SDF20503.1"/>
    </source>
</evidence>
<dbReference type="PIRSF" id="PIRSF006648">
    <property type="entry name" value="DrrB"/>
    <property type="match status" value="1"/>
</dbReference>
<comment type="subcellular location">
    <subcellularLocation>
        <location evidence="5">Cell membrane</location>
        <topology evidence="5">Multi-pass membrane protein</topology>
    </subcellularLocation>
    <subcellularLocation>
        <location evidence="1">Membrane</location>
        <topology evidence="1">Multi-pass membrane protein</topology>
    </subcellularLocation>
</comment>
<dbReference type="InterPro" id="IPR000412">
    <property type="entry name" value="ABC_2_transport"/>
</dbReference>
<dbReference type="RefSeq" id="WP_091228301.1">
    <property type="nucleotide sequence ID" value="NZ_FNBG01000007.1"/>
</dbReference>
<evidence type="ECO:0000256" key="3">
    <source>
        <dbReference type="ARBA" id="ARBA00022989"/>
    </source>
</evidence>
<feature type="transmembrane region" description="Helical" evidence="5">
    <location>
        <begin position="21"/>
        <end position="40"/>
    </location>
</feature>
<keyword evidence="3 5" id="KW-1133">Transmembrane helix</keyword>
<keyword evidence="8" id="KW-1185">Reference proteome</keyword>
<dbReference type="STRING" id="670482.SAMN04488542_10737"/>
<protein>
    <recommendedName>
        <fullName evidence="5">Transport permease protein</fullName>
    </recommendedName>
</protein>
<dbReference type="EMBL" id="FNBG01000007">
    <property type="protein sequence ID" value="SDF20503.1"/>
    <property type="molecule type" value="Genomic_DNA"/>
</dbReference>
<dbReference type="GO" id="GO:0140359">
    <property type="term" value="F:ABC-type transporter activity"/>
    <property type="evidence" value="ECO:0007669"/>
    <property type="project" value="InterPro"/>
</dbReference>
<dbReference type="Proteomes" id="UP000198972">
    <property type="component" value="Unassembled WGS sequence"/>
</dbReference>
<dbReference type="Pfam" id="PF01061">
    <property type="entry name" value="ABC2_membrane"/>
    <property type="match status" value="1"/>
</dbReference>
<accession>A0A1G7J6I2</accession>
<evidence type="ECO:0000256" key="2">
    <source>
        <dbReference type="ARBA" id="ARBA00022692"/>
    </source>
</evidence>
<keyword evidence="5" id="KW-1003">Cell membrane</keyword>
<dbReference type="InterPro" id="IPR013525">
    <property type="entry name" value="ABC2_TM"/>
</dbReference>
<evidence type="ECO:0000256" key="4">
    <source>
        <dbReference type="ARBA" id="ARBA00023136"/>
    </source>
</evidence>
<evidence type="ECO:0000259" key="6">
    <source>
        <dbReference type="PROSITE" id="PS51012"/>
    </source>
</evidence>
<dbReference type="InterPro" id="IPR047817">
    <property type="entry name" value="ABC2_TM_bact-type"/>
</dbReference>
<feature type="transmembrane region" description="Helical" evidence="5">
    <location>
        <begin position="129"/>
        <end position="151"/>
    </location>
</feature>
<proteinExistence type="inferred from homology"/>
<dbReference type="PANTHER" id="PTHR43229:SF2">
    <property type="entry name" value="NODULATION PROTEIN J"/>
    <property type="match status" value="1"/>
</dbReference>
<name>A0A1G7J6I2_9BACL</name>